<gene>
    <name evidence="1" type="ORF">CLIB1444_05S06898</name>
</gene>
<accession>A0ACA9Y984</accession>
<organism evidence="1 2">
    <name type="scientific">[Candida] jaroonii</name>
    <dbReference type="NCBI Taxonomy" id="467808"/>
    <lineage>
        <taxon>Eukaryota</taxon>
        <taxon>Fungi</taxon>
        <taxon>Dikarya</taxon>
        <taxon>Ascomycota</taxon>
        <taxon>Saccharomycotina</taxon>
        <taxon>Pichiomycetes</taxon>
        <taxon>Debaryomycetaceae</taxon>
        <taxon>Yamadazyma</taxon>
    </lineage>
</organism>
<dbReference type="Proteomes" id="UP001152531">
    <property type="component" value="Unassembled WGS sequence"/>
</dbReference>
<name>A0ACA9Y984_9ASCO</name>
<proteinExistence type="predicted"/>
<sequence length="213" mass="24716">MRGQLILIEGLDRSGKSTQSVKLHESIKDSFIVKFPDRSTRIGSIINEYLTNEDFKLPDQSIHLLFSANRWEVIQDMIDKLNNGHTIILDRYIYSGISYSLSKSQLSNTKNEMSDVDWLYSPDKGLPKPDLTLFLSLELDQINSRAEFGEERYEKTEFQKIVKSNFLKILPQEGVKILNVNDKSIEEVQKMIWEIIEQGDYNKLTNNPISYFT</sequence>
<evidence type="ECO:0000313" key="2">
    <source>
        <dbReference type="Proteomes" id="UP001152531"/>
    </source>
</evidence>
<reference evidence="1" key="1">
    <citation type="submission" date="2022-06" db="EMBL/GenBank/DDBJ databases">
        <authorList>
            <person name="Legras J.-L."/>
            <person name="Devillers H."/>
            <person name="Grondin C."/>
        </authorList>
    </citation>
    <scope>NUCLEOTIDE SEQUENCE</scope>
    <source>
        <strain evidence="1">CLIB 1444</strain>
    </source>
</reference>
<keyword evidence="2" id="KW-1185">Reference proteome</keyword>
<comment type="caution">
    <text evidence="1">The sequence shown here is derived from an EMBL/GenBank/DDBJ whole genome shotgun (WGS) entry which is preliminary data.</text>
</comment>
<protein>
    <submittedName>
        <fullName evidence="1">Thymidylate kinase</fullName>
    </submittedName>
</protein>
<dbReference type="EMBL" id="CALSDN010000005">
    <property type="protein sequence ID" value="CAH6721249.1"/>
    <property type="molecule type" value="Genomic_DNA"/>
</dbReference>
<evidence type="ECO:0000313" key="1">
    <source>
        <dbReference type="EMBL" id="CAH6721249.1"/>
    </source>
</evidence>
<keyword evidence="1" id="KW-0418">Kinase</keyword>
<keyword evidence="1" id="KW-0808">Transferase</keyword>